<comment type="caution">
    <text evidence="2">The sequence shown here is derived from an EMBL/GenBank/DDBJ whole genome shotgun (WGS) entry which is preliminary data.</text>
</comment>
<name>A0A821Y6Q2_9BILA</name>
<evidence type="ECO:0000313" key="1">
    <source>
        <dbReference type="EMBL" id="CAF4949920.1"/>
    </source>
</evidence>
<dbReference type="EMBL" id="CAJOBP010094579">
    <property type="protein sequence ID" value="CAF4958216.1"/>
    <property type="molecule type" value="Genomic_DNA"/>
</dbReference>
<evidence type="ECO:0000313" key="3">
    <source>
        <dbReference type="Proteomes" id="UP000663873"/>
    </source>
</evidence>
<accession>A0A821Y6Q2</accession>
<protein>
    <submittedName>
        <fullName evidence="2">Uncharacterized protein</fullName>
    </submittedName>
</protein>
<feature type="non-terminal residue" evidence="2">
    <location>
        <position position="62"/>
    </location>
</feature>
<dbReference type="Proteomes" id="UP000663873">
    <property type="component" value="Unassembled WGS sequence"/>
</dbReference>
<dbReference type="EMBL" id="CAJOBP010091789">
    <property type="protein sequence ID" value="CAF4949920.1"/>
    <property type="molecule type" value="Genomic_DNA"/>
</dbReference>
<organism evidence="2 3">
    <name type="scientific">Rotaria socialis</name>
    <dbReference type="NCBI Taxonomy" id="392032"/>
    <lineage>
        <taxon>Eukaryota</taxon>
        <taxon>Metazoa</taxon>
        <taxon>Spiralia</taxon>
        <taxon>Gnathifera</taxon>
        <taxon>Rotifera</taxon>
        <taxon>Eurotatoria</taxon>
        <taxon>Bdelloidea</taxon>
        <taxon>Philodinida</taxon>
        <taxon>Philodinidae</taxon>
        <taxon>Rotaria</taxon>
    </lineage>
</organism>
<keyword evidence="3" id="KW-1185">Reference proteome</keyword>
<evidence type="ECO:0000313" key="2">
    <source>
        <dbReference type="EMBL" id="CAF4958216.1"/>
    </source>
</evidence>
<reference evidence="2" key="1">
    <citation type="submission" date="2021-02" db="EMBL/GenBank/DDBJ databases">
        <authorList>
            <person name="Nowell W R."/>
        </authorList>
    </citation>
    <scope>NUCLEOTIDE SEQUENCE</scope>
</reference>
<feature type="non-terminal residue" evidence="2">
    <location>
        <position position="1"/>
    </location>
</feature>
<gene>
    <name evidence="1" type="ORF">UJA718_LOCUS47709</name>
    <name evidence="2" type="ORF">UJA718_LOCUS48096</name>
</gene>
<proteinExistence type="predicted"/>
<sequence length="62" mass="6631">QQPSNVDAAFDNDTVKAAQNIFALLQETQFAADSEFKNFVEHVAGGNGEKSTVDAKMQQATG</sequence>
<dbReference type="AlphaFoldDB" id="A0A821Y6Q2"/>